<proteinExistence type="predicted"/>
<dbReference type="EMBL" id="ANBP01000055">
    <property type="protein sequence ID" value="KAB7751518.1"/>
    <property type="molecule type" value="Genomic_DNA"/>
</dbReference>
<reference evidence="1 2" key="1">
    <citation type="submission" date="2012-10" db="EMBL/GenBank/DDBJ databases">
        <title>The draft sequence of the Mycobacterium pheli genome.</title>
        <authorList>
            <person name="Pettersson B.M.F."/>
            <person name="Das S."/>
            <person name="Dasgupta S."/>
            <person name="Bhattacharya A."/>
            <person name="Kirsebom L.A."/>
        </authorList>
    </citation>
    <scope>NUCLEOTIDE SEQUENCE [LARGE SCALE GENOMIC DNA]</scope>
    <source>
        <strain evidence="1 2">CCUG 21000</strain>
    </source>
</reference>
<evidence type="ECO:0000313" key="1">
    <source>
        <dbReference type="EMBL" id="KAB7751518.1"/>
    </source>
</evidence>
<protein>
    <submittedName>
        <fullName evidence="1">Uncharacterized protein</fullName>
    </submittedName>
</protein>
<accession>A0A5N5UQ91</accession>
<comment type="caution">
    <text evidence="1">The sequence shown here is derived from an EMBL/GenBank/DDBJ whole genome shotgun (WGS) entry which is preliminary data.</text>
</comment>
<dbReference type="GeneID" id="74302161"/>
<evidence type="ECO:0000313" key="2">
    <source>
        <dbReference type="Proteomes" id="UP000325690"/>
    </source>
</evidence>
<gene>
    <name evidence="1" type="ORF">MPHL21000_25270</name>
</gene>
<organism evidence="1 2">
    <name type="scientific">Mycolicibacterium phlei DSM 43239 = CCUG 21000</name>
    <dbReference type="NCBI Taxonomy" id="1226750"/>
    <lineage>
        <taxon>Bacteria</taxon>
        <taxon>Bacillati</taxon>
        <taxon>Actinomycetota</taxon>
        <taxon>Actinomycetes</taxon>
        <taxon>Mycobacteriales</taxon>
        <taxon>Mycobacteriaceae</taxon>
        <taxon>Mycolicibacterium</taxon>
    </lineage>
</organism>
<sequence>MSETAAFGHRHGDEFPWDRVLGESSLLDFISAQVDGWVPLPPVEAVWLTDTPIPDGWQTLPVAGDAVTPLRVVGATVEGRPGWAGVQALSAFRFTGVPDPDELITYVDRGLRDWNAEGIRTSEMVLPKLPGVWGVRASGYITASNESLWVEYCTHLRGSTEPRQGLVVEQIFAAAAGPRIRLGSGIGALAAATSDAFIQYIGATSADVAAAAADHAEQLKREAAGSPKLSGEQKRFLDTALSVWGGIAAGRPVPIEALGYTDRADFDSDVARLRDQLSRNRPNLSTLDWTRIQFLAEISWASDMIGAGVEFELVNPFTDVEALVLLRSVQRALVRTVDPAVLFPRAGTDRR</sequence>
<dbReference type="Proteomes" id="UP000325690">
    <property type="component" value="Unassembled WGS sequence"/>
</dbReference>
<keyword evidence="2" id="KW-1185">Reference proteome</keyword>
<dbReference type="AlphaFoldDB" id="A0A5N5UQ91"/>
<name>A0A5N5UQ91_MYCPH</name>
<dbReference type="RefSeq" id="WP_003888845.1">
    <property type="nucleotide sequence ID" value="NZ_ANBO01000002.1"/>
</dbReference>